<keyword evidence="3" id="KW-1185">Reference proteome</keyword>
<dbReference type="Proteomes" id="UP000487268">
    <property type="component" value="Unassembled WGS sequence"/>
</dbReference>
<feature type="region of interest" description="Disordered" evidence="1">
    <location>
        <begin position="350"/>
        <end position="373"/>
    </location>
</feature>
<gene>
    <name evidence="2" type="ORF">ACRB68_12570</name>
</gene>
<organism evidence="2 3">
    <name type="scientific">Actinomadura macrotermitis</name>
    <dbReference type="NCBI Taxonomy" id="2585200"/>
    <lineage>
        <taxon>Bacteria</taxon>
        <taxon>Bacillati</taxon>
        <taxon>Actinomycetota</taxon>
        <taxon>Actinomycetes</taxon>
        <taxon>Streptosporangiales</taxon>
        <taxon>Thermomonosporaceae</taxon>
        <taxon>Actinomadura</taxon>
    </lineage>
</organism>
<protein>
    <submittedName>
        <fullName evidence="2">Uncharacterized protein</fullName>
    </submittedName>
</protein>
<evidence type="ECO:0000256" key="1">
    <source>
        <dbReference type="SAM" id="MobiDB-lite"/>
    </source>
</evidence>
<name>A0A7K0BPW9_9ACTN</name>
<comment type="caution">
    <text evidence="2">The sequence shown here is derived from an EMBL/GenBank/DDBJ whole genome shotgun (WGS) entry which is preliminary data.</text>
</comment>
<dbReference type="EMBL" id="WEGH01000001">
    <property type="protein sequence ID" value="MQY03215.1"/>
    <property type="molecule type" value="Genomic_DNA"/>
</dbReference>
<proteinExistence type="predicted"/>
<evidence type="ECO:0000313" key="2">
    <source>
        <dbReference type="EMBL" id="MQY03215.1"/>
    </source>
</evidence>
<dbReference type="RefSeq" id="WP_153531200.1">
    <property type="nucleotide sequence ID" value="NZ_WEGH01000001.1"/>
</dbReference>
<sequence>MSDTLTPRPEPLVVPMRLKALVVNSHTRARPFNVSDLDFGRAAHLTPESWAKLGPLGGAGADAVEEDGVHLHWELPEALRHGEQNPDTGEITFREVPNRWVVIRYSGDDTDTDDQRQATAGWIVHSDAIWTFEKHPPAHYRQDSAPYPWPTVVPGPGREGVGVLQPTGRYRIGRRFALTDDKWRQFKDSQQCQLTAVGPGVSTFSLFQRYCRGVFSLHDRAAELNALPEAAAAEPGTRVNLSYLVVGWYSDPESDPLSACQEEGDLLERLRWQVGAPGAEGSFAPTGDGKPTRSVFYGTVLRVGWKTGEKTDDLKIEETDDDKPASAKVAVAVGDTSAEAVVAMVDAQLRASGGRPAPHQDASEPHAGNDGASAERAALCRMLESLQYGLLDELDQPDGVSRVRRLTRQARFEPVPGGTLWGITTEDPAQQPGPYQSLVDVPDPPPLSDRERELLKNLNKAQEHHDRLSWDLATMQERLYSLWWLEQELDRNATGTPVPQRGRGGRGGRGGWQQGKSPVGDIKATYDRLDKQVQEQQAKVDHSADQVKKCCEELSRELSQSGEATEEDRLPERTVEALAHEPFHRAADPVLVIRGAGLGHLMQDKWAPLPCRRLQDVRDGQQQTESGRSKVRQDDPVMRSFTGLAKRLQLEDLFDALWKEFARLDRDVLSEDAPAPRVYAGNWRQPWTPLFMYWEAKYQNVCRDEHYGGDNEVTLKGRVVLSPQAVLNLASRLRVLADGSHTDRHDAINGSAAGASGTSSALNDLADQLLRQGDSDVLSQALNGFSDQLVGYRTELRRSPPGQVAARLDKNWSKAPSSHISEHVRKDFRPLRGGRFWITALHIVDRFGRILTVIDDDNKHDPPLVRAPAVIPPKTEGSHRTSRLVSLAPRLPQPARLRFDLVDPADDTAVLSTSNSDDDAVSPACGWLLPSHLEGTLLAYTADGSLAGSVGVVDGAVSWLPEPGSPLEELASPSAELRHMAGFLRALTSTGGPLAHQRLDQAARAAGLQRFKALRATINEALVTIDPAVPEQGRPLLRLIGRPLVLVRARLHLEMQGWPTVPPVADQLSSRQEPPHLKRSWPVLLGDDDSLSDGLIGYFTGDCTTSSAQQISTDYAVFHAVHKPAQGADHEYVRQQESSGGPVSIRVGEQRCVTLLADPWAAVHATTPILPAAELALDQRLVAEATQRMEAVFRIRWALGTQQCLNLASGNERSGRTTTFPLPLPVIEQGTWSWSGHDPDSPSPLALLPTDALARLGDAPASLRTGRLRLTGATTSAPAHPASDL</sequence>
<reference evidence="2 3" key="1">
    <citation type="submission" date="2019-10" db="EMBL/GenBank/DDBJ databases">
        <title>Actinomadura rubteroloni sp. nov. and Actinomadura macrotermitis sp. nov., isolated from the gut of fungus growing-termite Macrotermes natalensis.</title>
        <authorList>
            <person name="Benndorf R."/>
            <person name="Martin K."/>
            <person name="Kuefner M."/>
            <person name="De Beer W."/>
            <person name="Kaster A.-K."/>
            <person name="Vollmers J."/>
            <person name="Poulsen M."/>
            <person name="Beemelmanns C."/>
        </authorList>
    </citation>
    <scope>NUCLEOTIDE SEQUENCE [LARGE SCALE GENOMIC DNA]</scope>
    <source>
        <strain evidence="2 3">RB68</strain>
    </source>
</reference>
<evidence type="ECO:0000313" key="3">
    <source>
        <dbReference type="Proteomes" id="UP000487268"/>
    </source>
</evidence>
<feature type="region of interest" description="Disordered" evidence="1">
    <location>
        <begin position="493"/>
        <end position="520"/>
    </location>
</feature>
<dbReference type="OrthoDB" id="6091628at2"/>
<accession>A0A7K0BPW9</accession>